<dbReference type="PANTHER" id="PTHR12746">
    <property type="entry name" value="NONSENSE-MEDIATED MRNA DECAY PROTEIN 3"/>
    <property type="match status" value="1"/>
</dbReference>
<feature type="domain" description="Nmd3 N-terminal" evidence="1">
    <location>
        <begin position="5"/>
        <end position="240"/>
    </location>
</feature>
<accession>A0A7C3J2I0</accession>
<proteinExistence type="predicted"/>
<comment type="caution">
    <text evidence="2">The sequence shown here is derived from an EMBL/GenBank/DDBJ whole genome shotgun (WGS) entry which is preliminary data.</text>
</comment>
<organism evidence="2">
    <name type="scientific">Candidatus Methanomethylicus mesodigestus</name>
    <dbReference type="NCBI Taxonomy" id="1867258"/>
    <lineage>
        <taxon>Archaea</taxon>
        <taxon>Thermoproteota</taxon>
        <taxon>Methanosuratincolia</taxon>
        <taxon>Candidatus Methanomethylicales</taxon>
        <taxon>Candidatus Methanomethylicaceae</taxon>
        <taxon>Candidatus Methanomethylicus</taxon>
    </lineage>
</organism>
<reference evidence="2" key="1">
    <citation type="journal article" date="2020" name="mSystems">
        <title>Genome- and Community-Level Interaction Insights into Carbon Utilization and Element Cycling Functions of Hydrothermarchaeota in Hydrothermal Sediment.</title>
        <authorList>
            <person name="Zhou Z."/>
            <person name="Liu Y."/>
            <person name="Xu W."/>
            <person name="Pan J."/>
            <person name="Luo Z.H."/>
            <person name="Li M."/>
        </authorList>
    </citation>
    <scope>NUCLEOTIDE SEQUENCE [LARGE SCALE GENOMIC DNA]</scope>
    <source>
        <strain evidence="2">SpSt-468</strain>
    </source>
</reference>
<dbReference type="GO" id="GO:0005737">
    <property type="term" value="C:cytoplasm"/>
    <property type="evidence" value="ECO:0007669"/>
    <property type="project" value="TreeGrafter"/>
</dbReference>
<protein>
    <recommendedName>
        <fullName evidence="1">Nmd3 N-terminal domain-containing protein</fullName>
    </recommendedName>
</protein>
<dbReference type="InterPro" id="IPR039768">
    <property type="entry name" value="Nmd3"/>
</dbReference>
<dbReference type="GO" id="GO:0043023">
    <property type="term" value="F:ribosomal large subunit binding"/>
    <property type="evidence" value="ECO:0007669"/>
    <property type="project" value="InterPro"/>
</dbReference>
<sequence length="352" mass="38685">MGRFCAKCGAEREEYVRSLCKECFWKGALSTVPKEVKLTYCKDCRSRMQGKRWVKPRFNALEDEIAEAASEAISKLAALPEGIVISGHSVEVTGRDGEGLPRSIALRVRFTEAWTGSSAEAVVEVSISYSSCSMCGGAERGKYDAIVQVRGEGRALDDRDFKAVGGALESLESKSGRQEVTEVKEKEGGIDVKFVTLFAARAFAKILSEGHGAETVESAKLIGVDKVTGGRAYRTTISARMPALREGTIFEFGGRAYRTIGFRRGRALAEDAEDAEMRRAFTKRELEAGAKVISEIRSVRLDALTQSCGIFYESDGKRFLEIPVDMIPKDMVKGEEGLLMVVDGKERVFRTR</sequence>
<dbReference type="Pfam" id="PF04981">
    <property type="entry name" value="NMD3"/>
    <property type="match status" value="1"/>
</dbReference>
<evidence type="ECO:0000259" key="1">
    <source>
        <dbReference type="Pfam" id="PF04981"/>
    </source>
</evidence>
<gene>
    <name evidence="2" type="ORF">ENS19_07070</name>
</gene>
<evidence type="ECO:0000313" key="2">
    <source>
        <dbReference type="EMBL" id="HFK21015.1"/>
    </source>
</evidence>
<dbReference type="PANTHER" id="PTHR12746:SF2">
    <property type="entry name" value="60S RIBOSOMAL EXPORT PROTEIN NMD3"/>
    <property type="match status" value="1"/>
</dbReference>
<dbReference type="EMBL" id="DSTX01000011">
    <property type="protein sequence ID" value="HFK21015.1"/>
    <property type="molecule type" value="Genomic_DNA"/>
</dbReference>
<name>A0A7C3J2I0_9CREN</name>
<dbReference type="AlphaFoldDB" id="A0A7C3J2I0"/>
<dbReference type="InterPro" id="IPR007064">
    <property type="entry name" value="Nmd3_N"/>
</dbReference>